<organism evidence="1">
    <name type="scientific">marine sediment metagenome</name>
    <dbReference type="NCBI Taxonomy" id="412755"/>
    <lineage>
        <taxon>unclassified sequences</taxon>
        <taxon>metagenomes</taxon>
        <taxon>ecological metagenomes</taxon>
    </lineage>
</organism>
<dbReference type="InterPro" id="IPR036086">
    <property type="entry name" value="ParB/Sulfiredoxin_sf"/>
</dbReference>
<comment type="caution">
    <text evidence="1">The sequence shown here is derived from an EMBL/GenBank/DDBJ whole genome shotgun (WGS) entry which is preliminary data.</text>
</comment>
<evidence type="ECO:0000313" key="1">
    <source>
        <dbReference type="EMBL" id="KKM28045.1"/>
    </source>
</evidence>
<accession>A0A0F9LKY8</accession>
<protein>
    <recommendedName>
        <fullName evidence="2">ParB/Sulfiredoxin domain-containing protein</fullName>
    </recommendedName>
</protein>
<dbReference type="AlphaFoldDB" id="A0A0F9LKY8"/>
<dbReference type="EMBL" id="LAZR01012202">
    <property type="protein sequence ID" value="KKM28045.1"/>
    <property type="molecule type" value="Genomic_DNA"/>
</dbReference>
<gene>
    <name evidence="1" type="ORF">LCGC14_1568660</name>
</gene>
<sequence>LVSGWKRVLACIKLGLSSLPVFVIEEKAELKTFLAAFYENLATREFSLLEKAEILSRLKRFGEDEKKIVQHYLPLLDIPSTLSNLESYLAFSQLESEVKRIIHQKNMSFSSVKIFSGFTPQERKSLLPLLLPSGQNKMKEILEDLKEISRRNDIPVKKILSSKETLDIMGSEKLSPLQKTDKMRLILMKKRDPALSSRKESFDSLLKKLRLPKNIMVKPSPFFEEENFLVNFSFGNHKELKTILVKLQELAAKQEFAGIFKFK</sequence>
<proteinExistence type="predicted"/>
<name>A0A0F9LKY8_9ZZZZ</name>
<dbReference type="SUPFAM" id="SSF110849">
    <property type="entry name" value="ParB/Sulfiredoxin"/>
    <property type="match status" value="1"/>
</dbReference>
<feature type="non-terminal residue" evidence="1">
    <location>
        <position position="1"/>
    </location>
</feature>
<dbReference type="Gene3D" id="1.10.10.2830">
    <property type="match status" value="1"/>
</dbReference>
<evidence type="ECO:0008006" key="2">
    <source>
        <dbReference type="Google" id="ProtNLM"/>
    </source>
</evidence>
<reference evidence="1" key="1">
    <citation type="journal article" date="2015" name="Nature">
        <title>Complex archaea that bridge the gap between prokaryotes and eukaryotes.</title>
        <authorList>
            <person name="Spang A."/>
            <person name="Saw J.H."/>
            <person name="Jorgensen S.L."/>
            <person name="Zaremba-Niedzwiedzka K."/>
            <person name="Martijn J."/>
            <person name="Lind A.E."/>
            <person name="van Eijk R."/>
            <person name="Schleper C."/>
            <person name="Guy L."/>
            <person name="Ettema T.J."/>
        </authorList>
    </citation>
    <scope>NUCLEOTIDE SEQUENCE</scope>
</reference>